<dbReference type="InterPro" id="IPR051801">
    <property type="entry name" value="GH28_Enzymes"/>
</dbReference>
<sequence>MDFMAQSVKDSVKGRNDIPVQKKHSYSGPGEGETHVVAVAKEDAVADLVALDGIDRIGGNEDSDSLKQPNQLWRTSLAKKEIQYVLLWKQIISKERDPTCTFVEADYKVALLLLLAISDAVEPLRFQNEGQCESTTPLEPRPHSVSILEFGAVGDGMTLNTVAFQNAIFYLKSFADKGGAQLYVPSGRWLTGSFNLTSHLTLFLERGAVVLGSQDYSHWEIVGPLPSYGEETELLGGRYRSLINGHSLTDVVITGDNGTIDGQGSVWWDQFRSHSLNYSCPHLVEFISSDDIVVSNITFLNSPAWNIHPVYCSNVLVQNITAHSPPASPYTSGIVPDSSELVCIENSNISVGYDAIVLKSGWDEYGISYSRPTTNVHIRNVHLQSSSGSGLAFGSEMSGGISNILAEHLHLHDSFIGVEVKTSRGRGGYVKDILISDVEMANVDIAIEATGQFDSHPDEKFDPDALPVVQLITFKDIVGTNITTAGMFSGIYESPFTSICLFNISFSIDFDPLTTSWVCSNVSGYSEFVSPEPCPETSSFSNSSTACFLFLHSRSRVAIL</sequence>
<evidence type="ECO:0000256" key="4">
    <source>
        <dbReference type="RuleBase" id="RU361169"/>
    </source>
</evidence>
<dbReference type="SUPFAM" id="SSF51126">
    <property type="entry name" value="Pectin lyase-like"/>
    <property type="match status" value="1"/>
</dbReference>
<dbReference type="Proteomes" id="UP000306102">
    <property type="component" value="Unassembled WGS sequence"/>
</dbReference>
<name>A0A4S4EJA1_CAMSN</name>
<keyword evidence="2 4" id="KW-0378">Hydrolase</keyword>
<evidence type="ECO:0000313" key="5">
    <source>
        <dbReference type="EMBL" id="THG15996.1"/>
    </source>
</evidence>
<dbReference type="InterPro" id="IPR011050">
    <property type="entry name" value="Pectin_lyase_fold/virulence"/>
</dbReference>
<dbReference type="InterPro" id="IPR000743">
    <property type="entry name" value="Glyco_hydro_28"/>
</dbReference>
<organism evidence="5 6">
    <name type="scientific">Camellia sinensis var. sinensis</name>
    <name type="common">China tea</name>
    <dbReference type="NCBI Taxonomy" id="542762"/>
    <lineage>
        <taxon>Eukaryota</taxon>
        <taxon>Viridiplantae</taxon>
        <taxon>Streptophyta</taxon>
        <taxon>Embryophyta</taxon>
        <taxon>Tracheophyta</taxon>
        <taxon>Spermatophyta</taxon>
        <taxon>Magnoliopsida</taxon>
        <taxon>eudicotyledons</taxon>
        <taxon>Gunneridae</taxon>
        <taxon>Pentapetalae</taxon>
        <taxon>asterids</taxon>
        <taxon>Ericales</taxon>
        <taxon>Theaceae</taxon>
        <taxon>Camellia</taxon>
    </lineage>
</organism>
<dbReference type="GO" id="GO:0004650">
    <property type="term" value="F:polygalacturonase activity"/>
    <property type="evidence" value="ECO:0007669"/>
    <property type="project" value="InterPro"/>
</dbReference>
<dbReference type="GO" id="GO:0005975">
    <property type="term" value="P:carbohydrate metabolic process"/>
    <property type="evidence" value="ECO:0007669"/>
    <property type="project" value="InterPro"/>
</dbReference>
<dbReference type="Gene3D" id="2.160.20.10">
    <property type="entry name" value="Single-stranded right-handed beta-helix, Pectin lyase-like"/>
    <property type="match status" value="1"/>
</dbReference>
<dbReference type="Pfam" id="PF00295">
    <property type="entry name" value="Glyco_hydro_28"/>
    <property type="match status" value="1"/>
</dbReference>
<dbReference type="AlphaFoldDB" id="A0A4S4EJA1"/>
<evidence type="ECO:0000256" key="1">
    <source>
        <dbReference type="ARBA" id="ARBA00008834"/>
    </source>
</evidence>
<dbReference type="STRING" id="542762.A0A4S4EJA1"/>
<proteinExistence type="inferred from homology"/>
<comment type="similarity">
    <text evidence="1 4">Belongs to the glycosyl hydrolase 28 family.</text>
</comment>
<reference evidence="5 6" key="1">
    <citation type="journal article" date="2018" name="Proc. Natl. Acad. Sci. U.S.A.">
        <title>Draft genome sequence of Camellia sinensis var. sinensis provides insights into the evolution of the tea genome and tea quality.</title>
        <authorList>
            <person name="Wei C."/>
            <person name="Yang H."/>
            <person name="Wang S."/>
            <person name="Zhao J."/>
            <person name="Liu C."/>
            <person name="Gao L."/>
            <person name="Xia E."/>
            <person name="Lu Y."/>
            <person name="Tai Y."/>
            <person name="She G."/>
            <person name="Sun J."/>
            <person name="Cao H."/>
            <person name="Tong W."/>
            <person name="Gao Q."/>
            <person name="Li Y."/>
            <person name="Deng W."/>
            <person name="Jiang X."/>
            <person name="Wang W."/>
            <person name="Chen Q."/>
            <person name="Zhang S."/>
            <person name="Li H."/>
            <person name="Wu J."/>
            <person name="Wang P."/>
            <person name="Li P."/>
            <person name="Shi C."/>
            <person name="Zheng F."/>
            <person name="Jian J."/>
            <person name="Huang B."/>
            <person name="Shan D."/>
            <person name="Shi M."/>
            <person name="Fang C."/>
            <person name="Yue Y."/>
            <person name="Li F."/>
            <person name="Li D."/>
            <person name="Wei S."/>
            <person name="Han B."/>
            <person name="Jiang C."/>
            <person name="Yin Y."/>
            <person name="Xia T."/>
            <person name="Zhang Z."/>
            <person name="Bennetzen J.L."/>
            <person name="Zhao S."/>
            <person name="Wan X."/>
        </authorList>
    </citation>
    <scope>NUCLEOTIDE SEQUENCE [LARGE SCALE GENOMIC DNA]</scope>
    <source>
        <strain evidence="6">cv. Shuchazao</strain>
        <tissue evidence="5">Leaf</tissue>
    </source>
</reference>
<protein>
    <recommendedName>
        <fullName evidence="7">Pectate lyase superfamily protein domain-containing protein</fullName>
    </recommendedName>
</protein>
<dbReference type="PANTHER" id="PTHR31339:SF5">
    <property type="entry name" value="HYDROLASE FAMILY 28 PROTEIN, PUTATIVE, EXPRESSED-RELATED"/>
    <property type="match status" value="1"/>
</dbReference>
<keyword evidence="3 4" id="KW-0326">Glycosidase</keyword>
<evidence type="ECO:0000256" key="2">
    <source>
        <dbReference type="ARBA" id="ARBA00022801"/>
    </source>
</evidence>
<dbReference type="EMBL" id="SDRB02004356">
    <property type="protein sequence ID" value="THG15996.1"/>
    <property type="molecule type" value="Genomic_DNA"/>
</dbReference>
<evidence type="ECO:0000256" key="3">
    <source>
        <dbReference type="ARBA" id="ARBA00023295"/>
    </source>
</evidence>
<evidence type="ECO:0008006" key="7">
    <source>
        <dbReference type="Google" id="ProtNLM"/>
    </source>
</evidence>
<keyword evidence="6" id="KW-1185">Reference proteome</keyword>
<gene>
    <name evidence="5" type="ORF">TEA_002473</name>
</gene>
<evidence type="ECO:0000313" key="6">
    <source>
        <dbReference type="Proteomes" id="UP000306102"/>
    </source>
</evidence>
<accession>A0A4S4EJA1</accession>
<dbReference type="InterPro" id="IPR012334">
    <property type="entry name" value="Pectin_lyas_fold"/>
</dbReference>
<comment type="caution">
    <text evidence="5">The sequence shown here is derived from an EMBL/GenBank/DDBJ whole genome shotgun (WGS) entry which is preliminary data.</text>
</comment>
<dbReference type="PANTHER" id="PTHR31339">
    <property type="entry name" value="PECTIN LYASE-RELATED"/>
    <property type="match status" value="1"/>
</dbReference>